<dbReference type="AlphaFoldDB" id="A0A453RB55"/>
<organism evidence="1 2">
    <name type="scientific">Aegilops tauschii subsp. strangulata</name>
    <name type="common">Goatgrass</name>
    <dbReference type="NCBI Taxonomy" id="200361"/>
    <lineage>
        <taxon>Eukaryota</taxon>
        <taxon>Viridiplantae</taxon>
        <taxon>Streptophyta</taxon>
        <taxon>Embryophyta</taxon>
        <taxon>Tracheophyta</taxon>
        <taxon>Spermatophyta</taxon>
        <taxon>Magnoliopsida</taxon>
        <taxon>Liliopsida</taxon>
        <taxon>Poales</taxon>
        <taxon>Poaceae</taxon>
        <taxon>BOP clade</taxon>
        <taxon>Pooideae</taxon>
        <taxon>Triticodae</taxon>
        <taxon>Triticeae</taxon>
        <taxon>Triticinae</taxon>
        <taxon>Aegilops</taxon>
    </lineage>
</organism>
<name>A0A453RB55_AEGTS</name>
<protein>
    <submittedName>
        <fullName evidence="1">Uncharacterized protein</fullName>
    </submittedName>
</protein>
<dbReference type="Pfam" id="PF26102">
    <property type="entry name" value="Ig_SPL7"/>
    <property type="match status" value="1"/>
</dbReference>
<proteinExistence type="predicted"/>
<dbReference type="InterPro" id="IPR036770">
    <property type="entry name" value="Ankyrin_rpt-contain_sf"/>
</dbReference>
<reference evidence="1" key="3">
    <citation type="journal article" date="2017" name="Nature">
        <title>Genome sequence of the progenitor of the wheat D genome Aegilops tauschii.</title>
        <authorList>
            <person name="Luo M.C."/>
            <person name="Gu Y.Q."/>
            <person name="Puiu D."/>
            <person name="Wang H."/>
            <person name="Twardziok S.O."/>
            <person name="Deal K.R."/>
            <person name="Huo N."/>
            <person name="Zhu T."/>
            <person name="Wang L."/>
            <person name="Wang Y."/>
            <person name="McGuire P.E."/>
            <person name="Liu S."/>
            <person name="Long H."/>
            <person name="Ramasamy R.K."/>
            <person name="Rodriguez J.C."/>
            <person name="Van S.L."/>
            <person name="Yuan L."/>
            <person name="Wang Z."/>
            <person name="Xia Z."/>
            <person name="Xiao L."/>
            <person name="Anderson O.D."/>
            <person name="Ouyang S."/>
            <person name="Liang Y."/>
            <person name="Zimin A.V."/>
            <person name="Pertea G."/>
            <person name="Qi P."/>
            <person name="Bennetzen J.L."/>
            <person name="Dai X."/>
            <person name="Dawson M.W."/>
            <person name="Muller H.G."/>
            <person name="Kugler K."/>
            <person name="Rivarola-Duarte L."/>
            <person name="Spannagl M."/>
            <person name="Mayer K.F.X."/>
            <person name="Lu F.H."/>
            <person name="Bevan M.W."/>
            <person name="Leroy P."/>
            <person name="Li P."/>
            <person name="You F.M."/>
            <person name="Sun Q."/>
            <person name="Liu Z."/>
            <person name="Lyons E."/>
            <person name="Wicker T."/>
            <person name="Salzberg S.L."/>
            <person name="Devos K.M."/>
            <person name="Dvorak J."/>
        </authorList>
    </citation>
    <scope>NUCLEOTIDE SEQUENCE [LARGE SCALE GENOMIC DNA]</scope>
    <source>
        <strain evidence="1">cv. AL8/78</strain>
    </source>
</reference>
<reference evidence="2" key="2">
    <citation type="journal article" date="2017" name="Nat. Plants">
        <title>The Aegilops tauschii genome reveals multiple impacts of transposons.</title>
        <authorList>
            <person name="Zhao G."/>
            <person name="Zou C."/>
            <person name="Li K."/>
            <person name="Wang K."/>
            <person name="Li T."/>
            <person name="Gao L."/>
            <person name="Zhang X."/>
            <person name="Wang H."/>
            <person name="Yang Z."/>
            <person name="Liu X."/>
            <person name="Jiang W."/>
            <person name="Mao L."/>
            <person name="Kong X."/>
            <person name="Jiao Y."/>
            <person name="Jia J."/>
        </authorList>
    </citation>
    <scope>NUCLEOTIDE SEQUENCE [LARGE SCALE GENOMIC DNA]</scope>
    <source>
        <strain evidence="2">cv. AL8/78</strain>
    </source>
</reference>
<evidence type="ECO:0000313" key="2">
    <source>
        <dbReference type="Proteomes" id="UP000015105"/>
    </source>
</evidence>
<dbReference type="EnsemblPlants" id="AET7Gv20522500.11">
    <property type="protein sequence ID" value="AET7Gv20522500.11"/>
    <property type="gene ID" value="AET7Gv20522500"/>
</dbReference>
<sequence>MQHHQMLVTMLGIKVDHQFLQVNSPLINCCCCCTRQIKEPPVKRRAQNFDLNDAYVEEDESRTDKIVFKLFGKQPNDFPADLRAQILNWLSHYPSDMESYIRPGCVILTIYLRLPNWMWDKINVDPAPWIENLISISTHGFWETGWLYARVQDRLTLSCNGRLMLVSPWRPVIGDKHQILCVTPIAAAYNSTANFSVRGFNIAQPTTKLKIMIRAAFASPLLSPKNLYVVRLEWCGVVKMLLDTLFQGNIDVASPVDFVLGESLVFAAVNKRSKPLVACLLRYTTKSAPVGSGAVATPARFLFTPDMTGSSDITPLHVAATITNAAAVLDALTDDPQQLGIKTWKNARDATGYTPEDYARRRGHTSYIKMVENKINSRLPAAHVSVAMTTTGIAEKHTDDGRPRSTEQTVFDVEKSPPGCRQCVQLQHIAYRPCPNRFLSNRPAVLSLVAIAAVCVCVGLIMQSPPVIRGLPGPFLWNHIRWGPT</sequence>
<dbReference type="Proteomes" id="UP000015105">
    <property type="component" value="Chromosome 7D"/>
</dbReference>
<evidence type="ECO:0000313" key="1">
    <source>
        <dbReference type="EnsemblPlants" id="AET7Gv20522500.11"/>
    </source>
</evidence>
<reference evidence="2" key="1">
    <citation type="journal article" date="2014" name="Science">
        <title>Ancient hybridizations among the ancestral genomes of bread wheat.</title>
        <authorList>
            <consortium name="International Wheat Genome Sequencing Consortium,"/>
            <person name="Marcussen T."/>
            <person name="Sandve S.R."/>
            <person name="Heier L."/>
            <person name="Spannagl M."/>
            <person name="Pfeifer M."/>
            <person name="Jakobsen K.S."/>
            <person name="Wulff B.B."/>
            <person name="Steuernagel B."/>
            <person name="Mayer K.F."/>
            <person name="Olsen O.A."/>
        </authorList>
    </citation>
    <scope>NUCLEOTIDE SEQUENCE [LARGE SCALE GENOMIC DNA]</scope>
    <source>
        <strain evidence="2">cv. AL8/78</strain>
    </source>
</reference>
<accession>A0A453RB55</accession>
<dbReference type="Gene3D" id="1.25.40.20">
    <property type="entry name" value="Ankyrin repeat-containing domain"/>
    <property type="match status" value="1"/>
</dbReference>
<reference evidence="1" key="5">
    <citation type="journal article" date="2021" name="G3 (Bethesda)">
        <title>Aegilops tauschii genome assembly Aet v5.0 features greater sequence contiguity and improved annotation.</title>
        <authorList>
            <person name="Wang L."/>
            <person name="Zhu T."/>
            <person name="Rodriguez J.C."/>
            <person name="Deal K.R."/>
            <person name="Dubcovsky J."/>
            <person name="McGuire P.E."/>
            <person name="Lux T."/>
            <person name="Spannagl M."/>
            <person name="Mayer K.F.X."/>
            <person name="Baldrich P."/>
            <person name="Meyers B.C."/>
            <person name="Huo N."/>
            <person name="Gu Y.Q."/>
            <person name="Zhou H."/>
            <person name="Devos K.M."/>
            <person name="Bennetzen J.L."/>
            <person name="Unver T."/>
            <person name="Budak H."/>
            <person name="Gulick P.J."/>
            <person name="Galiba G."/>
            <person name="Kalapos B."/>
            <person name="Nelson D.R."/>
            <person name="Li P."/>
            <person name="You F.M."/>
            <person name="Luo M.C."/>
            <person name="Dvorak J."/>
        </authorList>
    </citation>
    <scope>NUCLEOTIDE SEQUENCE [LARGE SCALE GENOMIC DNA]</scope>
    <source>
        <strain evidence="1">cv. AL8/78</strain>
    </source>
</reference>
<dbReference type="SUPFAM" id="SSF48403">
    <property type="entry name" value="Ankyrin repeat"/>
    <property type="match status" value="1"/>
</dbReference>
<reference evidence="1" key="4">
    <citation type="submission" date="2019-03" db="UniProtKB">
        <authorList>
            <consortium name="EnsemblPlants"/>
        </authorList>
    </citation>
    <scope>IDENTIFICATION</scope>
</reference>
<keyword evidence="2" id="KW-1185">Reference proteome</keyword>
<dbReference type="Gramene" id="AET7Gv20522500.11">
    <property type="protein sequence ID" value="AET7Gv20522500.11"/>
    <property type="gene ID" value="AET7Gv20522500"/>
</dbReference>